<dbReference type="InterPro" id="IPR034593">
    <property type="entry name" value="DgoD-like"/>
</dbReference>
<dbReference type="FunFam" id="3.30.390.10:FF:000009">
    <property type="entry name" value="Hydrophobic dipeptide epimerase"/>
    <property type="match status" value="1"/>
</dbReference>
<keyword evidence="3" id="KW-0479">Metal-binding</keyword>
<dbReference type="PROSITE" id="PS00908">
    <property type="entry name" value="MR_MLE_1"/>
    <property type="match status" value="1"/>
</dbReference>
<dbReference type="GO" id="GO:0009063">
    <property type="term" value="P:amino acid catabolic process"/>
    <property type="evidence" value="ECO:0007669"/>
    <property type="project" value="InterPro"/>
</dbReference>
<dbReference type="InterPro" id="IPR029065">
    <property type="entry name" value="Enolase_C-like"/>
</dbReference>
<dbReference type="InterPro" id="IPR036849">
    <property type="entry name" value="Enolase-like_C_sf"/>
</dbReference>
<comment type="similarity">
    <text evidence="2">Belongs to the mandelate racemase/muconate lactonizing enzyme family.</text>
</comment>
<feature type="domain" description="Mandelate racemase/muconate lactonizing enzyme C-terminal" evidence="5">
    <location>
        <begin position="157"/>
        <end position="252"/>
    </location>
</feature>
<dbReference type="Pfam" id="PF13378">
    <property type="entry name" value="MR_MLE_C"/>
    <property type="match status" value="1"/>
</dbReference>
<reference evidence="6 7" key="1">
    <citation type="submission" date="2013-01" db="EMBL/GenBank/DDBJ databases">
        <authorList>
            <person name="Fiebig A."/>
            <person name="Goeker M."/>
            <person name="Klenk H.-P.P."/>
        </authorList>
    </citation>
    <scope>NUCLEOTIDE SEQUENCE [LARGE SCALE GENOMIC DNA]</scope>
    <source>
        <strain evidence="6 7">DSM 17069</strain>
    </source>
</reference>
<dbReference type="Proteomes" id="UP000030021">
    <property type="component" value="Unassembled WGS sequence"/>
</dbReference>
<dbReference type="RefSeq" id="WP_052115273.1">
    <property type="nucleotide sequence ID" value="NZ_KN293977.1"/>
</dbReference>
<evidence type="ECO:0000256" key="4">
    <source>
        <dbReference type="ARBA" id="ARBA00022842"/>
    </source>
</evidence>
<dbReference type="InterPro" id="IPR029017">
    <property type="entry name" value="Enolase-like_N"/>
</dbReference>
<evidence type="ECO:0000259" key="5">
    <source>
        <dbReference type="SMART" id="SM00922"/>
    </source>
</evidence>
<keyword evidence="4" id="KW-0460">Magnesium</keyword>
<gene>
    <name evidence="6" type="ORF">rosmuc_01212</name>
</gene>
<dbReference type="GO" id="GO:0003824">
    <property type="term" value="F:catalytic activity"/>
    <property type="evidence" value="ECO:0007669"/>
    <property type="project" value="UniProtKB-ARBA"/>
</dbReference>
<accession>A0A0A0HLU8</accession>
<protein>
    <submittedName>
        <fullName evidence="6">L-alanine-DL-glutamate epimerase</fullName>
    </submittedName>
</protein>
<dbReference type="PATRIC" id="fig|1288298.3.peg.1223"/>
<dbReference type="AlphaFoldDB" id="A0A0A0HLU8"/>
<dbReference type="GO" id="GO:0000287">
    <property type="term" value="F:magnesium ion binding"/>
    <property type="evidence" value="ECO:0007669"/>
    <property type="project" value="UniProtKB-ARBA"/>
</dbReference>
<sequence>MNRITTPALSAISIAQRIKRLRLWHVPLTSHTAYYMAEGKTCDTVETVVIAVETDAGLKGWGEVCPIPHYLPAYARGVAPALQELAPVILGGDPVGAEALMASADAYLPGHVYAKSALDIALWDITGQVAGLPLHALLGGRRQADLPLYHSITCVEPDEMARIARDAQAAGITQFQTKLGASGDWQTDVERLVKVREAVGPGPLVYGDWNCGATTLDAIRVGRAVAHLDVMLEQPCATLEDCARVQAATGLPMKLDELVHDPASMLSAHHLGIMDAVALKLSKFGGLSATRRARDLCLHLGAKMCIECTWGSDIVTAAALHLGAATAPSRVLNVCDLSSYVNPRIAPDAPARTDGRIAPPDGPGLGITVDQDCLGAPDLILD</sequence>
<dbReference type="SUPFAM" id="SSF54826">
    <property type="entry name" value="Enolase N-terminal domain-like"/>
    <property type="match status" value="1"/>
</dbReference>
<dbReference type="EMBL" id="AONH01000006">
    <property type="protein sequence ID" value="KGM88802.1"/>
    <property type="molecule type" value="Genomic_DNA"/>
</dbReference>
<dbReference type="SUPFAM" id="SSF51604">
    <property type="entry name" value="Enolase C-terminal domain-like"/>
    <property type="match status" value="1"/>
</dbReference>
<evidence type="ECO:0000256" key="2">
    <source>
        <dbReference type="ARBA" id="ARBA00008031"/>
    </source>
</evidence>
<dbReference type="SFLD" id="SFLDS00001">
    <property type="entry name" value="Enolase"/>
    <property type="match status" value="1"/>
</dbReference>
<evidence type="ECO:0000256" key="1">
    <source>
        <dbReference type="ARBA" id="ARBA00001946"/>
    </source>
</evidence>
<dbReference type="Gene3D" id="3.20.20.120">
    <property type="entry name" value="Enolase-like C-terminal domain"/>
    <property type="match status" value="1"/>
</dbReference>
<comment type="cofactor">
    <cofactor evidence="1">
        <name>Mg(2+)</name>
        <dbReference type="ChEBI" id="CHEBI:18420"/>
    </cofactor>
</comment>
<evidence type="ECO:0000313" key="7">
    <source>
        <dbReference type="Proteomes" id="UP000030021"/>
    </source>
</evidence>
<dbReference type="PANTHER" id="PTHR48080">
    <property type="entry name" value="D-GALACTONATE DEHYDRATASE-RELATED"/>
    <property type="match status" value="1"/>
</dbReference>
<dbReference type="OrthoDB" id="9802699at2"/>
<proteinExistence type="inferred from homology"/>
<dbReference type="eggNOG" id="COG4948">
    <property type="taxonomic scope" value="Bacteria"/>
</dbReference>
<dbReference type="HOGENOM" id="CLU_030273_4_5_5"/>
<dbReference type="PANTHER" id="PTHR48080:SF3">
    <property type="entry name" value="ENOLASE SUPERFAMILY MEMBER DDB_G0284701"/>
    <property type="match status" value="1"/>
</dbReference>
<dbReference type="SMART" id="SM00922">
    <property type="entry name" value="MR_MLE"/>
    <property type="match status" value="1"/>
</dbReference>
<dbReference type="Pfam" id="PF02746">
    <property type="entry name" value="MR_MLE_N"/>
    <property type="match status" value="1"/>
</dbReference>
<evidence type="ECO:0000256" key="3">
    <source>
        <dbReference type="ARBA" id="ARBA00022723"/>
    </source>
</evidence>
<dbReference type="InterPro" id="IPR013342">
    <property type="entry name" value="Mandelate_racemase_C"/>
</dbReference>
<name>A0A0A0HLU8_9RHOB</name>
<comment type="caution">
    <text evidence="6">The sequence shown here is derived from an EMBL/GenBank/DDBJ whole genome shotgun (WGS) entry which is preliminary data.</text>
</comment>
<dbReference type="InterPro" id="IPR013341">
    <property type="entry name" value="Mandelate_racemase_N_dom"/>
</dbReference>
<evidence type="ECO:0000313" key="6">
    <source>
        <dbReference type="EMBL" id="KGM88802.1"/>
    </source>
</evidence>
<organism evidence="6 7">
    <name type="scientific">Roseovarius mucosus DSM 17069</name>
    <dbReference type="NCBI Taxonomy" id="1288298"/>
    <lineage>
        <taxon>Bacteria</taxon>
        <taxon>Pseudomonadati</taxon>
        <taxon>Pseudomonadota</taxon>
        <taxon>Alphaproteobacteria</taxon>
        <taxon>Rhodobacterales</taxon>
        <taxon>Roseobacteraceae</taxon>
        <taxon>Roseovarius</taxon>
    </lineage>
</organism>
<dbReference type="SFLD" id="SFLDG00180">
    <property type="entry name" value="muconate_cycloisomerase"/>
    <property type="match status" value="1"/>
</dbReference>
<dbReference type="Gene3D" id="3.30.390.10">
    <property type="entry name" value="Enolase-like, N-terminal domain"/>
    <property type="match status" value="1"/>
</dbReference>
<dbReference type="InterPro" id="IPR018110">
    <property type="entry name" value="Mandel_Rmase/mucon_lact_enz_CS"/>
</dbReference>